<evidence type="ECO:0000256" key="12">
    <source>
        <dbReference type="ARBA" id="ARBA00047527"/>
    </source>
</evidence>
<comment type="subcellular location">
    <subcellularLocation>
        <location evidence="1 13">Cytoplasm</location>
    </subcellularLocation>
</comment>
<dbReference type="InterPro" id="IPR036968">
    <property type="entry name" value="Enolpyruvate_Tfrase_sf"/>
</dbReference>
<sequence>MDKLAIEGGQTLAGELDISGAKNAALPILCASLLAADPLHLENVPDLKDVRTTLKLLSQMGVASEVAGGRVSLDATRVDNPVAPYELVKTMRASILVLGPLVARFGSAKVSLPGGCAIGARPVDQHIKGLQAMGAEISIEHGYIEARARRLKGARIVTDMITVTGTENLLMAAVLAEGETVLENAAREPEVGDLAHLLVAMGAKIEGIGTDRLVVQGVEKLHGARHAVIPDRIEAGTFLCAVAAAGGDVTLRGVRPQTLDAVTAKLREAGVAIEEGEDWLRVKMHGRPSAVSVRTSEYPAFPTDMQAQFMALNAIAEGSAQVIETIFENRFMHVQELNRLGARISVDGNTAVVTGVPQLSGATVMATDLRASASLVIAGLCAEGETIVDRIYHLDRGYDRMEDKLTRIGAKVRRIPANAGAQA</sequence>
<keyword evidence="9 13" id="KW-0961">Cell wall biogenesis/degradation</keyword>
<dbReference type="PANTHER" id="PTHR43783">
    <property type="entry name" value="UDP-N-ACETYLGLUCOSAMINE 1-CARBOXYVINYLTRANSFERASE"/>
    <property type="match status" value="1"/>
</dbReference>
<organism evidence="15 16">
    <name type="scientific">Trinickia caryophylli</name>
    <name type="common">Paraburkholderia caryophylli</name>
    <dbReference type="NCBI Taxonomy" id="28094"/>
    <lineage>
        <taxon>Bacteria</taxon>
        <taxon>Pseudomonadati</taxon>
        <taxon>Pseudomonadota</taxon>
        <taxon>Betaproteobacteria</taxon>
        <taxon>Burkholderiales</taxon>
        <taxon>Burkholderiaceae</taxon>
        <taxon>Trinickia</taxon>
    </lineage>
</organism>
<dbReference type="GO" id="GO:0019277">
    <property type="term" value="P:UDP-N-acetylgalactosamine biosynthetic process"/>
    <property type="evidence" value="ECO:0007669"/>
    <property type="project" value="InterPro"/>
</dbReference>
<evidence type="ECO:0000256" key="2">
    <source>
        <dbReference type="ARBA" id="ARBA00004752"/>
    </source>
</evidence>
<evidence type="ECO:0000256" key="6">
    <source>
        <dbReference type="ARBA" id="ARBA00022960"/>
    </source>
</evidence>
<comment type="similarity">
    <text evidence="11 13">Belongs to the EPSP synthase family. MurA subfamily.</text>
</comment>
<dbReference type="InterPro" id="IPR013792">
    <property type="entry name" value="RNA3'P_cycl/enolpyr_Trfase_a/b"/>
</dbReference>
<gene>
    <name evidence="13" type="primary">murA</name>
    <name evidence="15" type="ORF">SAMN06295900_107120</name>
</gene>
<dbReference type="SUPFAM" id="SSF55205">
    <property type="entry name" value="EPT/RTPC-like"/>
    <property type="match status" value="1"/>
</dbReference>
<keyword evidence="6 13" id="KW-0133">Cell shape</keyword>
<dbReference type="HAMAP" id="MF_00111">
    <property type="entry name" value="MurA"/>
    <property type="match status" value="1"/>
</dbReference>
<evidence type="ECO:0000256" key="13">
    <source>
        <dbReference type="HAMAP-Rule" id="MF_00111"/>
    </source>
</evidence>
<evidence type="ECO:0000313" key="15">
    <source>
        <dbReference type="EMBL" id="SMF45445.1"/>
    </source>
</evidence>
<comment type="function">
    <text evidence="13">Cell wall formation. Adds enolpyruvyl to UDP-N-acetylglucosamine.</text>
</comment>
<evidence type="ECO:0000256" key="7">
    <source>
        <dbReference type="ARBA" id="ARBA00022984"/>
    </source>
</evidence>
<dbReference type="OrthoDB" id="9803760at2"/>
<dbReference type="InterPro" id="IPR001986">
    <property type="entry name" value="Enolpyruvate_Tfrase_dom"/>
</dbReference>
<proteinExistence type="inferred from homology"/>
<keyword evidence="7 13" id="KW-0573">Peptidoglycan synthesis</keyword>
<dbReference type="GO" id="GO:0071555">
    <property type="term" value="P:cell wall organization"/>
    <property type="evidence" value="ECO:0007669"/>
    <property type="project" value="UniProtKB-KW"/>
</dbReference>
<evidence type="ECO:0000256" key="9">
    <source>
        <dbReference type="ARBA" id="ARBA00023316"/>
    </source>
</evidence>
<feature type="binding site" evidence="13">
    <location>
        <position position="326"/>
    </location>
    <ligand>
        <name>UDP-N-acetyl-alpha-D-glucosamine</name>
        <dbReference type="ChEBI" id="CHEBI:57705"/>
    </ligand>
</feature>
<evidence type="ECO:0000256" key="3">
    <source>
        <dbReference type="ARBA" id="ARBA00022490"/>
    </source>
</evidence>
<accession>A0A1X7F4L6</accession>
<dbReference type="EC" id="2.5.1.7" evidence="13"/>
<dbReference type="InterPro" id="IPR050068">
    <property type="entry name" value="MurA_subfamily"/>
</dbReference>
<comment type="caution">
    <text evidence="13">Lacks conserved residue(s) required for the propagation of feature annotation.</text>
</comment>
<dbReference type="FunFam" id="3.65.10.10:FF:000001">
    <property type="entry name" value="UDP-N-acetylglucosamine 1-carboxyvinyltransferase"/>
    <property type="match status" value="1"/>
</dbReference>
<dbReference type="Gene3D" id="3.65.10.10">
    <property type="entry name" value="Enolpyruvate transferase domain"/>
    <property type="match status" value="2"/>
</dbReference>
<dbReference type="GO" id="GO:0005737">
    <property type="term" value="C:cytoplasm"/>
    <property type="evidence" value="ECO:0007669"/>
    <property type="project" value="UniProtKB-SubCell"/>
</dbReference>
<evidence type="ECO:0000313" key="16">
    <source>
        <dbReference type="Proteomes" id="UP000192911"/>
    </source>
</evidence>
<keyword evidence="4 13" id="KW-0132">Cell division</keyword>
<evidence type="ECO:0000256" key="10">
    <source>
        <dbReference type="ARBA" id="ARBA00023317"/>
    </source>
</evidence>
<dbReference type="GO" id="GO:0051301">
    <property type="term" value="P:cell division"/>
    <property type="evidence" value="ECO:0007669"/>
    <property type="project" value="UniProtKB-KW"/>
</dbReference>
<comment type="catalytic activity">
    <reaction evidence="12 13">
        <text>phosphoenolpyruvate + UDP-N-acetyl-alpha-D-glucosamine = UDP-N-acetyl-3-O-(1-carboxyvinyl)-alpha-D-glucosamine + phosphate</text>
        <dbReference type="Rhea" id="RHEA:18681"/>
        <dbReference type="ChEBI" id="CHEBI:43474"/>
        <dbReference type="ChEBI" id="CHEBI:57705"/>
        <dbReference type="ChEBI" id="CHEBI:58702"/>
        <dbReference type="ChEBI" id="CHEBI:68483"/>
        <dbReference type="EC" id="2.5.1.7"/>
    </reaction>
</comment>
<evidence type="ECO:0000256" key="8">
    <source>
        <dbReference type="ARBA" id="ARBA00023306"/>
    </source>
</evidence>
<dbReference type="AlphaFoldDB" id="A0A1X7F4L6"/>
<evidence type="ECO:0000256" key="4">
    <source>
        <dbReference type="ARBA" id="ARBA00022618"/>
    </source>
</evidence>
<feature type="binding site" evidence="13">
    <location>
        <begin position="22"/>
        <end position="23"/>
    </location>
    <ligand>
        <name>phosphoenolpyruvate</name>
        <dbReference type="ChEBI" id="CHEBI:58702"/>
    </ligand>
</feature>
<feature type="modified residue" description="2-(S-cysteinyl)pyruvic acid O-phosphothioketal" evidence="13">
    <location>
        <position position="116"/>
    </location>
</feature>
<dbReference type="InterPro" id="IPR005750">
    <property type="entry name" value="UDP_GlcNAc_COvinyl_MurA"/>
</dbReference>
<dbReference type="GO" id="GO:0008360">
    <property type="term" value="P:regulation of cell shape"/>
    <property type="evidence" value="ECO:0007669"/>
    <property type="project" value="UniProtKB-KW"/>
</dbReference>
<feature type="binding site" evidence="13">
    <location>
        <position position="304"/>
    </location>
    <ligand>
        <name>UDP-N-acetyl-alpha-D-glucosamine</name>
        <dbReference type="ChEBI" id="CHEBI:57705"/>
    </ligand>
</feature>
<dbReference type="CDD" id="cd01555">
    <property type="entry name" value="UdpNAET"/>
    <property type="match status" value="1"/>
</dbReference>
<feature type="binding site" evidence="13">
    <location>
        <begin position="121"/>
        <end position="125"/>
    </location>
    <ligand>
        <name>UDP-N-acetyl-alpha-D-glucosamine</name>
        <dbReference type="ChEBI" id="CHEBI:57705"/>
    </ligand>
</feature>
<dbReference type="NCBIfam" id="NF006873">
    <property type="entry name" value="PRK09369.1"/>
    <property type="match status" value="1"/>
</dbReference>
<feature type="domain" description="Enolpyruvate transferase" evidence="14">
    <location>
        <begin position="7"/>
        <end position="405"/>
    </location>
</feature>
<evidence type="ECO:0000256" key="11">
    <source>
        <dbReference type="ARBA" id="ARBA00038367"/>
    </source>
</evidence>
<reference evidence="16" key="1">
    <citation type="submission" date="2017-04" db="EMBL/GenBank/DDBJ databases">
        <authorList>
            <person name="Varghese N."/>
            <person name="Submissions S."/>
        </authorList>
    </citation>
    <scope>NUCLEOTIDE SEQUENCE [LARGE SCALE GENOMIC DNA]</scope>
    <source>
        <strain evidence="16">Ballard 720</strain>
    </source>
</reference>
<dbReference type="STRING" id="28094.SAMN06295900_107120"/>
<dbReference type="UniPathway" id="UPA00219"/>
<protein>
    <recommendedName>
        <fullName evidence="13">UDP-N-acetylglucosamine 1-carboxyvinyltransferase</fullName>
        <ecNumber evidence="13">2.5.1.7</ecNumber>
    </recommendedName>
    <alternativeName>
        <fullName evidence="13">Enoylpyruvate transferase</fullName>
    </alternativeName>
    <alternativeName>
        <fullName evidence="13">UDP-N-acetylglucosamine enolpyruvyl transferase</fullName>
        <shortName evidence="13">EPT</shortName>
    </alternativeName>
</protein>
<comment type="pathway">
    <text evidence="2 13">Cell wall biogenesis; peptidoglycan biosynthesis.</text>
</comment>
<evidence type="ECO:0000256" key="1">
    <source>
        <dbReference type="ARBA" id="ARBA00004496"/>
    </source>
</evidence>
<feature type="active site" description="Proton donor" evidence="13">
    <location>
        <position position="116"/>
    </location>
</feature>
<dbReference type="GO" id="GO:0009252">
    <property type="term" value="P:peptidoglycan biosynthetic process"/>
    <property type="evidence" value="ECO:0007669"/>
    <property type="project" value="UniProtKB-UniRule"/>
</dbReference>
<dbReference type="GO" id="GO:0008760">
    <property type="term" value="F:UDP-N-acetylglucosamine 1-carboxyvinyltransferase activity"/>
    <property type="evidence" value="ECO:0007669"/>
    <property type="project" value="UniProtKB-UniRule"/>
</dbReference>
<dbReference type="NCBIfam" id="TIGR01072">
    <property type="entry name" value="murA"/>
    <property type="match status" value="1"/>
</dbReference>
<dbReference type="EMBL" id="FXAH01000007">
    <property type="protein sequence ID" value="SMF45445.1"/>
    <property type="molecule type" value="Genomic_DNA"/>
</dbReference>
<evidence type="ECO:0000259" key="14">
    <source>
        <dbReference type="Pfam" id="PF00275"/>
    </source>
</evidence>
<dbReference type="Proteomes" id="UP000192911">
    <property type="component" value="Unassembled WGS sequence"/>
</dbReference>
<name>A0A1X7F4L6_TRICW</name>
<keyword evidence="5 13" id="KW-0808">Transferase</keyword>
<evidence type="ECO:0000256" key="5">
    <source>
        <dbReference type="ARBA" id="ARBA00022679"/>
    </source>
</evidence>
<keyword evidence="10 13" id="KW-0670">Pyruvate</keyword>
<feature type="binding site" evidence="13">
    <location>
        <position position="92"/>
    </location>
    <ligand>
        <name>UDP-N-acetyl-alpha-D-glucosamine</name>
        <dbReference type="ChEBI" id="CHEBI:57705"/>
    </ligand>
</feature>
<keyword evidence="8 13" id="KW-0131">Cell cycle</keyword>
<dbReference type="PANTHER" id="PTHR43783:SF1">
    <property type="entry name" value="UDP-N-ACETYLGLUCOSAMINE 1-CARBOXYVINYLTRANSFERASE"/>
    <property type="match status" value="1"/>
</dbReference>
<keyword evidence="16" id="KW-1185">Reference proteome</keyword>
<dbReference type="Pfam" id="PF00275">
    <property type="entry name" value="EPSP_synthase"/>
    <property type="match status" value="1"/>
</dbReference>
<keyword evidence="3 13" id="KW-0963">Cytoplasm</keyword>